<reference evidence="7 8" key="1">
    <citation type="submission" date="2014-02" db="EMBL/GenBank/DDBJ databases">
        <title>Single nucleus genome sequencing reveals high similarity among nuclei of an endomycorrhizal fungus.</title>
        <authorList>
            <person name="Lin K."/>
            <person name="Geurts R."/>
            <person name="Zhang Z."/>
            <person name="Limpens E."/>
            <person name="Saunders D.G."/>
            <person name="Mu D."/>
            <person name="Pang E."/>
            <person name="Cao H."/>
            <person name="Cha H."/>
            <person name="Lin T."/>
            <person name="Zhou Q."/>
            <person name="Shang Y."/>
            <person name="Li Y."/>
            <person name="Ivanov S."/>
            <person name="Sharma T."/>
            <person name="Velzen R.V."/>
            <person name="Ruijter N.D."/>
            <person name="Aanen D.K."/>
            <person name="Win J."/>
            <person name="Kamoun S."/>
            <person name="Bisseling T."/>
            <person name="Huang S."/>
        </authorList>
    </citation>
    <scope>NUCLEOTIDE SEQUENCE [LARGE SCALE GENOMIC DNA]</scope>
    <source>
        <strain evidence="8">DAOM197198w</strain>
    </source>
</reference>
<proteinExistence type="inferred from homology"/>
<dbReference type="AlphaFoldDB" id="A0A015KBD3"/>
<keyword evidence="3" id="KW-0378">Hydrolase</keyword>
<dbReference type="SUPFAM" id="SSF52743">
    <property type="entry name" value="Subtilisin-like"/>
    <property type="match status" value="1"/>
</dbReference>
<sequence length="150" mass="15615">MSLNGDFSKSMNNIIENLTNAGIHVVVAAGNDDTDACKSSPSSAPTAITVGATEEDSDQVVDFSNFGRCLDIFAPGVNIKGAGNQSDDDVLELSGTSQASPHVAGTIALIISEFGNRSPNEMSNILNRLSSKNTIKGLKNGSPDSFLRTP</sequence>
<evidence type="ECO:0000313" key="8">
    <source>
        <dbReference type="Proteomes" id="UP000022910"/>
    </source>
</evidence>
<keyword evidence="2" id="KW-0645">Protease</keyword>
<dbReference type="STRING" id="1432141.A0A015KBD3"/>
<name>A0A015KBD3_RHIIW</name>
<dbReference type="PROSITE" id="PS00138">
    <property type="entry name" value="SUBTILASE_SER"/>
    <property type="match status" value="1"/>
</dbReference>
<keyword evidence="4" id="KW-0720">Serine protease</keyword>
<evidence type="ECO:0000256" key="2">
    <source>
        <dbReference type="ARBA" id="ARBA00022670"/>
    </source>
</evidence>
<dbReference type="InterPro" id="IPR050131">
    <property type="entry name" value="Peptidase_S8_subtilisin-like"/>
</dbReference>
<feature type="domain" description="Peptidase S8/S53" evidence="6">
    <location>
        <begin position="4"/>
        <end position="133"/>
    </location>
</feature>
<dbReference type="Proteomes" id="UP000022910">
    <property type="component" value="Unassembled WGS sequence"/>
</dbReference>
<dbReference type="InterPro" id="IPR036852">
    <property type="entry name" value="Peptidase_S8/S53_dom_sf"/>
</dbReference>
<accession>A0A015KBD3</accession>
<dbReference type="Gene3D" id="3.40.50.200">
    <property type="entry name" value="Peptidase S8/S53 domain"/>
    <property type="match status" value="1"/>
</dbReference>
<dbReference type="PANTHER" id="PTHR43806:SF11">
    <property type="entry name" value="CEREVISIN-RELATED"/>
    <property type="match status" value="1"/>
</dbReference>
<dbReference type="GO" id="GO:0005615">
    <property type="term" value="C:extracellular space"/>
    <property type="evidence" value="ECO:0007669"/>
    <property type="project" value="TreeGrafter"/>
</dbReference>
<dbReference type="EMBL" id="JEMT01005849">
    <property type="protein sequence ID" value="EXX79087.1"/>
    <property type="molecule type" value="Genomic_DNA"/>
</dbReference>
<evidence type="ECO:0000256" key="4">
    <source>
        <dbReference type="ARBA" id="ARBA00022825"/>
    </source>
</evidence>
<dbReference type="Pfam" id="PF00082">
    <property type="entry name" value="Peptidase_S8"/>
    <property type="match status" value="1"/>
</dbReference>
<comment type="similarity">
    <text evidence="1 5">Belongs to the peptidase S8 family.</text>
</comment>
<evidence type="ECO:0000256" key="5">
    <source>
        <dbReference type="PROSITE-ProRule" id="PRU01240"/>
    </source>
</evidence>
<dbReference type="InterPro" id="IPR023828">
    <property type="entry name" value="Peptidase_S8_Ser-AS"/>
</dbReference>
<dbReference type="HOGENOM" id="CLU_011263_6_3_1"/>
<dbReference type="OrthoDB" id="206201at2759"/>
<keyword evidence="8" id="KW-1185">Reference proteome</keyword>
<evidence type="ECO:0000313" key="7">
    <source>
        <dbReference type="EMBL" id="EXX79087.1"/>
    </source>
</evidence>
<dbReference type="GO" id="GO:0004252">
    <property type="term" value="F:serine-type endopeptidase activity"/>
    <property type="evidence" value="ECO:0007669"/>
    <property type="project" value="InterPro"/>
</dbReference>
<comment type="caution">
    <text evidence="5">Lacks conserved residue(s) required for the propagation of feature annotation.</text>
</comment>
<dbReference type="GO" id="GO:0006508">
    <property type="term" value="P:proteolysis"/>
    <property type="evidence" value="ECO:0007669"/>
    <property type="project" value="UniProtKB-KW"/>
</dbReference>
<evidence type="ECO:0000256" key="3">
    <source>
        <dbReference type="ARBA" id="ARBA00022801"/>
    </source>
</evidence>
<dbReference type="PROSITE" id="PS51892">
    <property type="entry name" value="SUBTILASE"/>
    <property type="match status" value="1"/>
</dbReference>
<dbReference type="PANTHER" id="PTHR43806">
    <property type="entry name" value="PEPTIDASE S8"/>
    <property type="match status" value="1"/>
</dbReference>
<organism evidence="7 8">
    <name type="scientific">Rhizophagus irregularis (strain DAOM 197198w)</name>
    <name type="common">Glomus intraradices</name>
    <dbReference type="NCBI Taxonomy" id="1432141"/>
    <lineage>
        <taxon>Eukaryota</taxon>
        <taxon>Fungi</taxon>
        <taxon>Fungi incertae sedis</taxon>
        <taxon>Mucoromycota</taxon>
        <taxon>Glomeromycotina</taxon>
        <taxon>Glomeromycetes</taxon>
        <taxon>Glomerales</taxon>
        <taxon>Glomeraceae</taxon>
        <taxon>Rhizophagus</taxon>
    </lineage>
</organism>
<protein>
    <submittedName>
        <fullName evidence="7">Prb1p</fullName>
    </submittedName>
</protein>
<dbReference type="OMA" id="PRHEYRS"/>
<gene>
    <name evidence="7" type="ORF">RirG_008990</name>
</gene>
<evidence type="ECO:0000259" key="6">
    <source>
        <dbReference type="Pfam" id="PF00082"/>
    </source>
</evidence>
<evidence type="ECO:0000256" key="1">
    <source>
        <dbReference type="ARBA" id="ARBA00011073"/>
    </source>
</evidence>
<comment type="caution">
    <text evidence="7">The sequence shown here is derived from an EMBL/GenBank/DDBJ whole genome shotgun (WGS) entry which is preliminary data.</text>
</comment>
<dbReference type="InterPro" id="IPR000209">
    <property type="entry name" value="Peptidase_S8/S53_dom"/>
</dbReference>